<proteinExistence type="predicted"/>
<dbReference type="AlphaFoldDB" id="A0AAV0B7L8"/>
<dbReference type="Proteomes" id="UP001153365">
    <property type="component" value="Unassembled WGS sequence"/>
</dbReference>
<gene>
    <name evidence="1" type="ORF">PPACK8108_LOCUS16137</name>
</gene>
<accession>A0AAV0B7L8</accession>
<protein>
    <submittedName>
        <fullName evidence="1">Expressed protein</fullName>
    </submittedName>
</protein>
<evidence type="ECO:0000313" key="1">
    <source>
        <dbReference type="EMBL" id="CAH7682952.1"/>
    </source>
</evidence>
<organism evidence="1 2">
    <name type="scientific">Phakopsora pachyrhizi</name>
    <name type="common">Asian soybean rust disease fungus</name>
    <dbReference type="NCBI Taxonomy" id="170000"/>
    <lineage>
        <taxon>Eukaryota</taxon>
        <taxon>Fungi</taxon>
        <taxon>Dikarya</taxon>
        <taxon>Basidiomycota</taxon>
        <taxon>Pucciniomycotina</taxon>
        <taxon>Pucciniomycetes</taxon>
        <taxon>Pucciniales</taxon>
        <taxon>Phakopsoraceae</taxon>
        <taxon>Phakopsora</taxon>
    </lineage>
</organism>
<comment type="caution">
    <text evidence="1">The sequence shown here is derived from an EMBL/GenBank/DDBJ whole genome shotgun (WGS) entry which is preliminary data.</text>
</comment>
<dbReference type="EMBL" id="CALTRL010004356">
    <property type="protein sequence ID" value="CAH7682952.1"/>
    <property type="molecule type" value="Genomic_DNA"/>
</dbReference>
<sequence>MIMALLSFDVLNSGAQPLLRLPGNNGKELNFSRNRLRKIQIFFLYLYQPITLAALGTRQCGRHDFLAAIRVSLLLTQHLVVDTFLSSGGPAILLQASLSKLRSVTVFPTLECSSAAQLNQTQ</sequence>
<keyword evidence="2" id="KW-1185">Reference proteome</keyword>
<evidence type="ECO:0000313" key="2">
    <source>
        <dbReference type="Proteomes" id="UP001153365"/>
    </source>
</evidence>
<reference evidence="1" key="1">
    <citation type="submission" date="2022-06" db="EMBL/GenBank/DDBJ databases">
        <authorList>
            <consortium name="SYNGENTA / RWTH Aachen University"/>
        </authorList>
    </citation>
    <scope>NUCLEOTIDE SEQUENCE</scope>
</reference>
<name>A0AAV0B7L8_PHAPC</name>